<evidence type="ECO:0000313" key="3">
    <source>
        <dbReference type="Proteomes" id="UP001177670"/>
    </source>
</evidence>
<evidence type="ECO:0000313" key="2">
    <source>
        <dbReference type="EMBL" id="KAK1134140.1"/>
    </source>
</evidence>
<keyword evidence="3" id="KW-1185">Reference proteome</keyword>
<accession>A0AA40GAI2</accession>
<proteinExistence type="predicted"/>
<name>A0AA40GAI2_9HYME</name>
<dbReference type="EMBL" id="JAHYIQ010000003">
    <property type="protein sequence ID" value="KAK1134140.1"/>
    <property type="molecule type" value="Genomic_DNA"/>
</dbReference>
<feature type="region of interest" description="Disordered" evidence="1">
    <location>
        <begin position="44"/>
        <end position="68"/>
    </location>
</feature>
<gene>
    <name evidence="2" type="ORF">K0M31_011922</name>
</gene>
<dbReference type="Proteomes" id="UP001177670">
    <property type="component" value="Unassembled WGS sequence"/>
</dbReference>
<dbReference type="AlphaFoldDB" id="A0AA40GAI2"/>
<sequence length="111" mass="12703">MSDFAEKGNNMDRLCLGFNFTSGNIIFPEGEQKLKHSRHLEKMVPSPKEPCAGGQASRRGGGVPNEWRRTHSRDVPIIWRFYEWLSANEGPQRRNSREVYGGDDVGREKLQ</sequence>
<organism evidence="2 3">
    <name type="scientific">Melipona bicolor</name>
    <dbReference type="NCBI Taxonomy" id="60889"/>
    <lineage>
        <taxon>Eukaryota</taxon>
        <taxon>Metazoa</taxon>
        <taxon>Ecdysozoa</taxon>
        <taxon>Arthropoda</taxon>
        <taxon>Hexapoda</taxon>
        <taxon>Insecta</taxon>
        <taxon>Pterygota</taxon>
        <taxon>Neoptera</taxon>
        <taxon>Endopterygota</taxon>
        <taxon>Hymenoptera</taxon>
        <taxon>Apocrita</taxon>
        <taxon>Aculeata</taxon>
        <taxon>Apoidea</taxon>
        <taxon>Anthophila</taxon>
        <taxon>Apidae</taxon>
        <taxon>Melipona</taxon>
    </lineage>
</organism>
<comment type="caution">
    <text evidence="2">The sequence shown here is derived from an EMBL/GenBank/DDBJ whole genome shotgun (WGS) entry which is preliminary data.</text>
</comment>
<feature type="region of interest" description="Disordered" evidence="1">
    <location>
        <begin position="91"/>
        <end position="111"/>
    </location>
</feature>
<reference evidence="2" key="1">
    <citation type="submission" date="2021-10" db="EMBL/GenBank/DDBJ databases">
        <title>Melipona bicolor Genome sequencing and assembly.</title>
        <authorList>
            <person name="Araujo N.S."/>
            <person name="Arias M.C."/>
        </authorList>
    </citation>
    <scope>NUCLEOTIDE SEQUENCE</scope>
    <source>
        <strain evidence="2">USP_2M_L1-L4_2017</strain>
        <tissue evidence="2">Whole body</tissue>
    </source>
</reference>
<evidence type="ECO:0000256" key="1">
    <source>
        <dbReference type="SAM" id="MobiDB-lite"/>
    </source>
</evidence>
<protein>
    <submittedName>
        <fullName evidence="2">Uncharacterized protein</fullName>
    </submittedName>
</protein>